<evidence type="ECO:0000313" key="2">
    <source>
        <dbReference type="Proteomes" id="UP000078200"/>
    </source>
</evidence>
<name>A0A1A9V242_GLOAU</name>
<dbReference type="VEuPathDB" id="VectorBase:GAUT023347"/>
<dbReference type="EnsemblMetazoa" id="GAUT023347-RA">
    <property type="protein sequence ID" value="GAUT023347-PA"/>
    <property type="gene ID" value="GAUT023347"/>
</dbReference>
<dbReference type="PROSITE" id="PS51257">
    <property type="entry name" value="PROKAR_LIPOPROTEIN"/>
    <property type="match status" value="1"/>
</dbReference>
<reference evidence="1" key="1">
    <citation type="submission" date="2020-05" db="UniProtKB">
        <authorList>
            <consortium name="EnsemblMetazoa"/>
        </authorList>
    </citation>
    <scope>IDENTIFICATION</scope>
    <source>
        <strain evidence="1">TTRI</strain>
    </source>
</reference>
<accession>A0A1A9V242</accession>
<dbReference type="Proteomes" id="UP000078200">
    <property type="component" value="Unassembled WGS sequence"/>
</dbReference>
<proteinExistence type="predicted"/>
<dbReference type="AlphaFoldDB" id="A0A1A9V242"/>
<sequence>MNQLRNPDVASQIFGFSAACYRLMGRRLELNLPAPPSLKDCRPIKDIMDHSPKSWLKKAVATLNEEDNVKYIENNEYVYIKIFGVEQFIFSSASVGLIRIEDVNEDLLLTTGSLEALEQY</sequence>
<protein>
    <submittedName>
        <fullName evidence="1">Uncharacterized protein</fullName>
    </submittedName>
</protein>
<organism evidence="1 2">
    <name type="scientific">Glossina austeni</name>
    <name type="common">Savannah tsetse fly</name>
    <dbReference type="NCBI Taxonomy" id="7395"/>
    <lineage>
        <taxon>Eukaryota</taxon>
        <taxon>Metazoa</taxon>
        <taxon>Ecdysozoa</taxon>
        <taxon>Arthropoda</taxon>
        <taxon>Hexapoda</taxon>
        <taxon>Insecta</taxon>
        <taxon>Pterygota</taxon>
        <taxon>Neoptera</taxon>
        <taxon>Endopterygota</taxon>
        <taxon>Diptera</taxon>
        <taxon>Brachycera</taxon>
        <taxon>Muscomorpha</taxon>
        <taxon>Hippoboscoidea</taxon>
        <taxon>Glossinidae</taxon>
        <taxon>Glossina</taxon>
    </lineage>
</organism>
<keyword evidence="2" id="KW-1185">Reference proteome</keyword>
<evidence type="ECO:0000313" key="1">
    <source>
        <dbReference type="EnsemblMetazoa" id="GAUT023347-PA"/>
    </source>
</evidence>